<dbReference type="SUPFAM" id="SSF49899">
    <property type="entry name" value="Concanavalin A-like lectins/glucanases"/>
    <property type="match status" value="1"/>
</dbReference>
<feature type="compositionally biased region" description="Polar residues" evidence="5">
    <location>
        <begin position="560"/>
        <end position="572"/>
    </location>
</feature>
<dbReference type="CDD" id="cd12910">
    <property type="entry name" value="SPRY_SSH4_like"/>
    <property type="match status" value="1"/>
</dbReference>
<dbReference type="Proteomes" id="UP000037035">
    <property type="component" value="Unassembled WGS sequence"/>
</dbReference>
<feature type="compositionally biased region" description="Low complexity" evidence="5">
    <location>
        <begin position="481"/>
        <end position="499"/>
    </location>
</feature>
<feature type="domain" description="B30.2/SPRY" evidence="7">
    <location>
        <begin position="219"/>
        <end position="443"/>
    </location>
</feature>
<evidence type="ECO:0000256" key="5">
    <source>
        <dbReference type="SAM" id="MobiDB-lite"/>
    </source>
</evidence>
<evidence type="ECO:0000313" key="9">
    <source>
        <dbReference type="Proteomes" id="UP000037035"/>
    </source>
</evidence>
<name>A0A0L6VEK4_9BASI</name>
<feature type="region of interest" description="Disordered" evidence="5">
    <location>
        <begin position="480"/>
        <end position="624"/>
    </location>
</feature>
<dbReference type="GO" id="GO:0016020">
    <property type="term" value="C:membrane"/>
    <property type="evidence" value="ECO:0007669"/>
    <property type="project" value="UniProtKB-SubCell"/>
</dbReference>
<gene>
    <name evidence="8" type="ORF">VP01_1792g3</name>
</gene>
<feature type="transmembrane region" description="Helical" evidence="6">
    <location>
        <begin position="119"/>
        <end position="147"/>
    </location>
</feature>
<dbReference type="SMART" id="SM00449">
    <property type="entry name" value="SPRY"/>
    <property type="match status" value="1"/>
</dbReference>
<dbReference type="AlphaFoldDB" id="A0A0L6VEK4"/>
<dbReference type="InterPro" id="IPR035780">
    <property type="entry name" value="SPRY_Ssh4-like"/>
</dbReference>
<dbReference type="VEuPathDB" id="FungiDB:VP01_1792g3"/>
<evidence type="ECO:0000259" key="7">
    <source>
        <dbReference type="PROSITE" id="PS50188"/>
    </source>
</evidence>
<keyword evidence="9" id="KW-1185">Reference proteome</keyword>
<comment type="caution">
    <text evidence="8">The sequence shown here is derived from an EMBL/GenBank/DDBJ whole genome shotgun (WGS) entry which is preliminary data.</text>
</comment>
<protein>
    <recommendedName>
        <fullName evidence="7">B30.2/SPRY domain-containing protein</fullName>
    </recommendedName>
</protein>
<accession>A0A0L6VEK4</accession>
<dbReference type="OrthoDB" id="258495at2759"/>
<proteinExistence type="predicted"/>
<dbReference type="InterPro" id="IPR013320">
    <property type="entry name" value="ConA-like_dom_sf"/>
</dbReference>
<evidence type="ECO:0000313" key="8">
    <source>
        <dbReference type="EMBL" id="KNZ59159.1"/>
    </source>
</evidence>
<keyword evidence="4 6" id="KW-0472">Membrane</keyword>
<dbReference type="InterPro" id="IPR050618">
    <property type="entry name" value="Ubq-SigPath_Reg"/>
</dbReference>
<dbReference type="Gene3D" id="2.60.120.920">
    <property type="match status" value="1"/>
</dbReference>
<dbReference type="STRING" id="27349.A0A0L6VEK4"/>
<reference evidence="8 9" key="1">
    <citation type="submission" date="2015-08" db="EMBL/GenBank/DDBJ databases">
        <title>Next Generation Sequencing and Analysis of the Genome of Puccinia sorghi L Schw, the Causal Agent of Maize Common Rust.</title>
        <authorList>
            <person name="Rochi L."/>
            <person name="Burguener G."/>
            <person name="Darino M."/>
            <person name="Turjanski A."/>
            <person name="Kreff E."/>
            <person name="Dieguez M.J."/>
            <person name="Sacco F."/>
        </authorList>
    </citation>
    <scope>NUCLEOTIDE SEQUENCE [LARGE SCALE GENOMIC DNA]</scope>
    <source>
        <strain evidence="8 9">RO10H11247</strain>
    </source>
</reference>
<dbReference type="PANTHER" id="PTHR12864">
    <property type="entry name" value="RAN BINDING PROTEIN 9-RELATED"/>
    <property type="match status" value="1"/>
</dbReference>
<dbReference type="PROSITE" id="PS50188">
    <property type="entry name" value="B302_SPRY"/>
    <property type="match status" value="1"/>
</dbReference>
<dbReference type="EMBL" id="LAVV01006606">
    <property type="protein sequence ID" value="KNZ59159.1"/>
    <property type="molecule type" value="Genomic_DNA"/>
</dbReference>
<evidence type="ECO:0000256" key="6">
    <source>
        <dbReference type="SAM" id="Phobius"/>
    </source>
</evidence>
<evidence type="ECO:0000256" key="1">
    <source>
        <dbReference type="ARBA" id="ARBA00004167"/>
    </source>
</evidence>
<dbReference type="InterPro" id="IPR043136">
    <property type="entry name" value="B30.2/SPRY_sf"/>
</dbReference>
<evidence type="ECO:0000256" key="4">
    <source>
        <dbReference type="ARBA" id="ARBA00023136"/>
    </source>
</evidence>
<organism evidence="8 9">
    <name type="scientific">Puccinia sorghi</name>
    <dbReference type="NCBI Taxonomy" id="27349"/>
    <lineage>
        <taxon>Eukaryota</taxon>
        <taxon>Fungi</taxon>
        <taxon>Dikarya</taxon>
        <taxon>Basidiomycota</taxon>
        <taxon>Pucciniomycotina</taxon>
        <taxon>Pucciniomycetes</taxon>
        <taxon>Pucciniales</taxon>
        <taxon>Pucciniaceae</taxon>
        <taxon>Puccinia</taxon>
    </lineage>
</organism>
<keyword evidence="3 6" id="KW-1133">Transmembrane helix</keyword>
<feature type="compositionally biased region" description="Basic residues" evidence="5">
    <location>
        <begin position="601"/>
        <end position="610"/>
    </location>
</feature>
<keyword evidence="2 6" id="KW-0812">Transmembrane</keyword>
<comment type="subcellular location">
    <subcellularLocation>
        <location evidence="1">Membrane</location>
        <topology evidence="1">Single-pass membrane protein</topology>
    </subcellularLocation>
</comment>
<dbReference type="InterPro" id="IPR003877">
    <property type="entry name" value="SPRY_dom"/>
</dbReference>
<dbReference type="Pfam" id="PF00622">
    <property type="entry name" value="SPRY"/>
    <property type="match status" value="1"/>
</dbReference>
<evidence type="ECO:0000256" key="3">
    <source>
        <dbReference type="ARBA" id="ARBA00022989"/>
    </source>
</evidence>
<evidence type="ECO:0000256" key="2">
    <source>
        <dbReference type="ARBA" id="ARBA00022692"/>
    </source>
</evidence>
<dbReference type="InterPro" id="IPR001870">
    <property type="entry name" value="B30.2/SPRY"/>
</dbReference>
<sequence>MDERWLTPHDWPGHAYVIQSLSFFSFGWVTLMDVFGAKQSGTVGLKCDGEETVDRLGCWLCGHRCQCVQQNNTKTLPEYHQNNNRTSTEYLSRTATSFMSNNKLTQITTNSPSSAQDSALALLLPLLVLLSSLLFLLLLFLIFLIVLRRRRSHHPSSSRRHLLRLSDNDGPLDLSIPDEADIDGGIEGLERRWLDSCSPATRNGYLRAKMYQNHHPPNSLPTDITLSQFLSIQEKGVSAWAFEPDYDSNPSLPILVQSRTEIIFLADGAGMSEEEGGGVCVQSNLPLPKLNEVYYFECKIYDKPEGSEVAIGLATKPYPSFRLPGASYLPPSPSFSLEYINIYLCSSVSLSVSGWNRLSIGYFSADGFKSHNYPFTATSYGPPLKEGDVLGVGYRPRTGSVFFTRNGKKLEDAYVGLNRFNLFPTIGATGPASVHVNLGQAGFVFIEANVKKWGLAPMAGTLAPPPAYGHQMGSILLASAHGQSPNHPHPHQSPSQSQSYTDHYDDSEDNSPDRSSVETVRAASQRRRHRLIGYTTIDTQTADPLPHNPPTPRPLDISLEQLNNQSATRRSCSSVSDDSDSDDRPHQHRQQQQHLLVRQASRSRSRSRRSRQAEIQPPQYAPIDPYKYAAGVAEVMLSEQFQGTSHSFNLARPRSRS</sequence>